<dbReference type="PANTHER" id="PTHR12141">
    <property type="entry name" value="ARFAPTIN-RELATED"/>
    <property type="match status" value="1"/>
</dbReference>
<feature type="region of interest" description="Disordered" evidence="1">
    <location>
        <begin position="46"/>
        <end position="78"/>
    </location>
</feature>
<dbReference type="AlphaFoldDB" id="A6IWY2"/>
<sequence length="191" mass="20888">MAARILEKTVTMEIPIHSNVEAGLLPDDDRLEQDLQQVMMSGPNLETSIVSSGYGGSGDGPTGSGHQPSSGPSDKVAQGVSLEKCLKSSRNGASTHKCTKQLLSERCGRGSPTVDMDLELQIELLCETKPKNESVLHLSWPPIAHLYSLLQAQHVLGDFFADLSQKFLELQEEFGYNAEMVKLWYKNGETL</sequence>
<evidence type="ECO:0000256" key="1">
    <source>
        <dbReference type="SAM" id="MobiDB-lite"/>
    </source>
</evidence>
<dbReference type="Gene3D" id="1.20.1270.60">
    <property type="entry name" value="Arfaptin homology (AH) domain/BAR domain"/>
    <property type="match status" value="1"/>
</dbReference>
<reference evidence="4" key="1">
    <citation type="submission" date="2005-09" db="EMBL/GenBank/DDBJ databases">
        <authorList>
            <person name="Mural R.J."/>
            <person name="Li P.W."/>
            <person name="Adams M.D."/>
            <person name="Amanatides P.G."/>
            <person name="Baden-Tillson H."/>
            <person name="Barnstead M."/>
            <person name="Chin S.H."/>
            <person name="Dew I."/>
            <person name="Evans C.A."/>
            <person name="Ferriera S."/>
            <person name="Flanigan M."/>
            <person name="Fosler C."/>
            <person name="Glodek A."/>
            <person name="Gu Z."/>
            <person name="Holt R.A."/>
            <person name="Jennings D."/>
            <person name="Kraft C.L."/>
            <person name="Lu F."/>
            <person name="Nguyen T."/>
            <person name="Nusskern D.R."/>
            <person name="Pfannkoch C.M."/>
            <person name="Sitter C."/>
            <person name="Sutton G.G."/>
            <person name="Venter J.C."/>
            <person name="Wang Z."/>
            <person name="Woodage T."/>
            <person name="Zheng X.H."/>
            <person name="Zhong F."/>
        </authorList>
    </citation>
    <scope>NUCLEOTIDE SEQUENCE [LARGE SCALE GENOMIC DNA]</scope>
    <source>
        <strain>BN</strain>
        <strain evidence="4">Sprague-Dawley</strain>
    </source>
</reference>
<dbReference type="Pfam" id="PF06456">
    <property type="entry name" value="Arfaptin"/>
    <property type="match status" value="1"/>
</dbReference>
<evidence type="ECO:0000313" key="4">
    <source>
        <dbReference type="Proteomes" id="UP000234681"/>
    </source>
</evidence>
<evidence type="ECO:0000313" key="3">
    <source>
        <dbReference type="EMBL" id="EDM14413.1"/>
    </source>
</evidence>
<dbReference type="GO" id="GO:0005737">
    <property type="term" value="C:cytoplasm"/>
    <property type="evidence" value="ECO:0007669"/>
    <property type="project" value="UniProtKB-ARBA"/>
</dbReference>
<name>A6IWY2_RAT</name>
<protein>
    <submittedName>
        <fullName evidence="3">RCG46780</fullName>
    </submittedName>
</protein>
<organism evidence="3 4">
    <name type="scientific">Rattus norvegicus</name>
    <name type="common">Rat</name>
    <dbReference type="NCBI Taxonomy" id="10116"/>
    <lineage>
        <taxon>Eukaryota</taxon>
        <taxon>Metazoa</taxon>
        <taxon>Chordata</taxon>
        <taxon>Craniata</taxon>
        <taxon>Vertebrata</taxon>
        <taxon>Euteleostomi</taxon>
        <taxon>Mammalia</taxon>
        <taxon>Eutheria</taxon>
        <taxon>Euarchontoglires</taxon>
        <taxon>Glires</taxon>
        <taxon>Rodentia</taxon>
        <taxon>Myomorpha</taxon>
        <taxon>Muroidea</taxon>
        <taxon>Muridae</taxon>
        <taxon>Murinae</taxon>
        <taxon>Rattus</taxon>
    </lineage>
</organism>
<evidence type="ECO:0000259" key="2">
    <source>
        <dbReference type="Pfam" id="PF06456"/>
    </source>
</evidence>
<proteinExistence type="predicted"/>
<dbReference type="GO" id="GO:0019904">
    <property type="term" value="F:protein domain specific binding"/>
    <property type="evidence" value="ECO:0007669"/>
    <property type="project" value="InterPro"/>
</dbReference>
<feature type="domain" description="AH" evidence="2">
    <location>
        <begin position="94"/>
        <end position="191"/>
    </location>
</feature>
<feature type="compositionally biased region" description="Gly residues" evidence="1">
    <location>
        <begin position="53"/>
        <end position="63"/>
    </location>
</feature>
<dbReference type="InterPro" id="IPR010504">
    <property type="entry name" value="AH_dom"/>
</dbReference>
<dbReference type="SUPFAM" id="SSF103657">
    <property type="entry name" value="BAR/IMD domain-like"/>
    <property type="match status" value="1"/>
</dbReference>
<gene>
    <name evidence="3" type="ORF">rCG_46780</name>
</gene>
<dbReference type="InterPro" id="IPR030798">
    <property type="entry name" value="Arfaptin_fam"/>
</dbReference>
<dbReference type="InterPro" id="IPR027267">
    <property type="entry name" value="AH/BAR_dom_sf"/>
</dbReference>
<dbReference type="Proteomes" id="UP000234681">
    <property type="component" value="Chromosome 18"/>
</dbReference>
<accession>A6IWY2</accession>
<dbReference type="EMBL" id="CH473971">
    <property type="protein sequence ID" value="EDM14413.1"/>
    <property type="molecule type" value="Genomic_DNA"/>
</dbReference>
<dbReference type="PANTHER" id="PTHR12141:SF3">
    <property type="entry name" value="ARFAPTIN-2"/>
    <property type="match status" value="1"/>
</dbReference>